<feature type="transmembrane region" description="Helical" evidence="1">
    <location>
        <begin position="99"/>
        <end position="119"/>
    </location>
</feature>
<reference evidence="2" key="1">
    <citation type="submission" date="2020-10" db="EMBL/GenBank/DDBJ databases">
        <authorList>
            <person name="Gilroy R."/>
        </authorList>
    </citation>
    <scope>NUCLEOTIDE SEQUENCE</scope>
    <source>
        <strain evidence="2">17213</strain>
    </source>
</reference>
<dbReference type="PANTHER" id="PTHR34821:SF2">
    <property type="entry name" value="INNER MEMBRANE PROTEIN YDCZ"/>
    <property type="match status" value="1"/>
</dbReference>
<protein>
    <submittedName>
        <fullName evidence="2">DMT family transporter</fullName>
    </submittedName>
</protein>
<dbReference type="GO" id="GO:0005886">
    <property type="term" value="C:plasma membrane"/>
    <property type="evidence" value="ECO:0007669"/>
    <property type="project" value="TreeGrafter"/>
</dbReference>
<feature type="transmembrane region" description="Helical" evidence="1">
    <location>
        <begin position="33"/>
        <end position="58"/>
    </location>
</feature>
<keyword evidence="1" id="KW-0472">Membrane</keyword>
<dbReference type="Pfam" id="PF04657">
    <property type="entry name" value="DMT_YdcZ"/>
    <property type="match status" value="2"/>
</dbReference>
<dbReference type="PANTHER" id="PTHR34821">
    <property type="entry name" value="INNER MEMBRANE PROTEIN YDCZ"/>
    <property type="match status" value="1"/>
</dbReference>
<feature type="transmembrane region" description="Helical" evidence="1">
    <location>
        <begin position="193"/>
        <end position="211"/>
    </location>
</feature>
<evidence type="ECO:0000313" key="3">
    <source>
        <dbReference type="Proteomes" id="UP000823631"/>
    </source>
</evidence>
<evidence type="ECO:0000256" key="1">
    <source>
        <dbReference type="SAM" id="Phobius"/>
    </source>
</evidence>
<feature type="transmembrane region" description="Helical" evidence="1">
    <location>
        <begin position="231"/>
        <end position="250"/>
    </location>
</feature>
<evidence type="ECO:0000313" key="2">
    <source>
        <dbReference type="EMBL" id="MBO8415426.1"/>
    </source>
</evidence>
<name>A0A9D9DCH4_9GAMM</name>
<reference evidence="2" key="2">
    <citation type="journal article" date="2021" name="PeerJ">
        <title>Extensive microbial diversity within the chicken gut microbiome revealed by metagenomics and culture.</title>
        <authorList>
            <person name="Gilroy R."/>
            <person name="Ravi A."/>
            <person name="Getino M."/>
            <person name="Pursley I."/>
            <person name="Horton D.L."/>
            <person name="Alikhan N.F."/>
            <person name="Baker D."/>
            <person name="Gharbi K."/>
            <person name="Hall N."/>
            <person name="Watson M."/>
            <person name="Adriaenssens E.M."/>
            <person name="Foster-Nyarko E."/>
            <person name="Jarju S."/>
            <person name="Secka A."/>
            <person name="Antonio M."/>
            <person name="Oren A."/>
            <person name="Chaudhuri R.R."/>
            <person name="La Ragione R."/>
            <person name="Hildebrand F."/>
            <person name="Pallen M.J."/>
        </authorList>
    </citation>
    <scope>NUCLEOTIDE SEQUENCE</scope>
    <source>
        <strain evidence="2">17213</strain>
    </source>
</reference>
<dbReference type="EMBL" id="JADINH010000074">
    <property type="protein sequence ID" value="MBO8415426.1"/>
    <property type="molecule type" value="Genomic_DNA"/>
</dbReference>
<gene>
    <name evidence="2" type="ORF">IAB19_03475</name>
</gene>
<comment type="caution">
    <text evidence="2">The sequence shown here is derived from an EMBL/GenBank/DDBJ whole genome shotgun (WGS) entry which is preliminary data.</text>
</comment>
<keyword evidence="1" id="KW-1133">Transmembrane helix</keyword>
<organism evidence="2 3">
    <name type="scientific">Candidatus Avisuccinivibrio stercorigallinarum</name>
    <dbReference type="NCBI Taxonomy" id="2840704"/>
    <lineage>
        <taxon>Bacteria</taxon>
        <taxon>Pseudomonadati</taxon>
        <taxon>Pseudomonadota</taxon>
        <taxon>Gammaproteobacteria</taxon>
        <taxon>Aeromonadales</taxon>
        <taxon>Succinivibrionaceae</taxon>
        <taxon>Succinivibrionaceae incertae sedis</taxon>
        <taxon>Candidatus Avisuccinivibrio</taxon>
    </lineage>
</organism>
<accession>A0A9D9DCH4</accession>
<feature type="transmembrane region" description="Helical" evidence="1">
    <location>
        <begin position="131"/>
        <end position="151"/>
    </location>
</feature>
<dbReference type="Proteomes" id="UP000823631">
    <property type="component" value="Unassembled WGS sequence"/>
</dbReference>
<keyword evidence="1" id="KW-0812">Transmembrane</keyword>
<feature type="transmembrane region" description="Helical" evidence="1">
    <location>
        <begin position="287"/>
        <end position="305"/>
    </location>
</feature>
<feature type="transmembrane region" description="Helical" evidence="1">
    <location>
        <begin position="70"/>
        <end position="93"/>
    </location>
</feature>
<feature type="transmembrane region" description="Helical" evidence="1">
    <location>
        <begin position="256"/>
        <end position="280"/>
    </location>
</feature>
<dbReference type="AlphaFoldDB" id="A0A9D9DCH4"/>
<dbReference type="InterPro" id="IPR006750">
    <property type="entry name" value="YdcZ"/>
</dbReference>
<proteinExistence type="predicted"/>
<sequence>MLIFMCLAVLVGGAIPVQTAANSALRAQLHSPFLATLVNSSIGAVILAVTLMIAGSALNINWSGALNAPWWSFGGAPLAVIILMLAMLTMPLLGGVGTALAMILGSVGTGMLIDALGLFNAPQHVFSAQRAGGLCLTALGLFLMLRLYRFLGHSRPQFSLKALPGVALGLTAGASQIAQTAVNSELSLHFGSTIPTGFMCMSLTVVIILCLTALRRESLHPLSTIKVGRSFWILSGGLCGAAFLIVNAYLLPRVGAGTLVILNIAGQMAMALVIDSFGLFRAQKRSISVMEIAGLVIIFAGIALIKQPV</sequence>